<dbReference type="Pfam" id="PF15410">
    <property type="entry name" value="PH_9"/>
    <property type="match status" value="1"/>
</dbReference>
<evidence type="ECO:0000256" key="2">
    <source>
        <dbReference type="ARBA" id="ARBA00022475"/>
    </source>
</evidence>
<dbReference type="AlphaFoldDB" id="A0A6J8DNS5"/>
<dbReference type="GO" id="GO:0005085">
    <property type="term" value="F:guanyl-nucleotide exchange factor activity"/>
    <property type="evidence" value="ECO:0007669"/>
    <property type="project" value="UniProtKB-KW"/>
</dbReference>
<keyword evidence="3" id="KW-0344">Guanine-nucleotide releasing factor</keyword>
<feature type="domain" description="PH" evidence="7">
    <location>
        <begin position="621"/>
        <end position="734"/>
    </location>
</feature>
<feature type="region of interest" description="Disordered" evidence="6">
    <location>
        <begin position="224"/>
        <end position="250"/>
    </location>
</feature>
<gene>
    <name evidence="9" type="ORF">MCOR_42689</name>
</gene>
<dbReference type="Gene3D" id="2.30.29.30">
    <property type="entry name" value="Pleckstrin-homology domain (PH domain)/Phosphotyrosine-binding domain (PTB)"/>
    <property type="match status" value="1"/>
</dbReference>
<feature type="region of interest" description="Disordered" evidence="6">
    <location>
        <begin position="969"/>
        <end position="995"/>
    </location>
</feature>
<feature type="compositionally biased region" description="Basic and acidic residues" evidence="6">
    <location>
        <begin position="241"/>
        <end position="250"/>
    </location>
</feature>
<feature type="compositionally biased region" description="Low complexity" evidence="6">
    <location>
        <begin position="168"/>
        <end position="187"/>
    </location>
</feature>
<evidence type="ECO:0000259" key="8">
    <source>
        <dbReference type="PROSITE" id="PS50190"/>
    </source>
</evidence>
<feature type="region of interest" description="Disordered" evidence="6">
    <location>
        <begin position="366"/>
        <end position="426"/>
    </location>
</feature>
<dbReference type="InterPro" id="IPR011993">
    <property type="entry name" value="PH-like_dom_sf"/>
</dbReference>
<proteinExistence type="predicted"/>
<dbReference type="SUPFAM" id="SSF48425">
    <property type="entry name" value="Sec7 domain"/>
    <property type="match status" value="1"/>
</dbReference>
<keyword evidence="10" id="KW-1185">Reference proteome</keyword>
<evidence type="ECO:0000256" key="5">
    <source>
        <dbReference type="SAM" id="Coils"/>
    </source>
</evidence>
<dbReference type="InterPro" id="IPR001849">
    <property type="entry name" value="PH_domain"/>
</dbReference>
<dbReference type="PRINTS" id="PR00683">
    <property type="entry name" value="SPECTRINPH"/>
</dbReference>
<dbReference type="Gene3D" id="1.10.1000.11">
    <property type="entry name" value="Arf Nucleotide-binding Site Opener,domain 2"/>
    <property type="match status" value="1"/>
</dbReference>
<dbReference type="FunFam" id="2.30.29.30:FF:000267">
    <property type="entry name" value="PH and SEC7 domain-containing protein 4"/>
    <property type="match status" value="1"/>
</dbReference>
<feature type="domain" description="SEC7" evidence="8">
    <location>
        <begin position="379"/>
        <end position="574"/>
    </location>
</feature>
<name>A0A6J8DNS5_MYTCO</name>
<keyword evidence="5" id="KW-0175">Coiled coil</keyword>
<keyword evidence="4" id="KW-0472">Membrane</keyword>
<dbReference type="OrthoDB" id="2157641at2759"/>
<evidence type="ECO:0000256" key="4">
    <source>
        <dbReference type="ARBA" id="ARBA00023136"/>
    </source>
</evidence>
<dbReference type="GO" id="GO:0005886">
    <property type="term" value="C:plasma membrane"/>
    <property type="evidence" value="ECO:0007669"/>
    <property type="project" value="UniProtKB-SubCell"/>
</dbReference>
<dbReference type="InterPro" id="IPR035999">
    <property type="entry name" value="Sec7_dom_sf"/>
</dbReference>
<protein>
    <submittedName>
        <fullName evidence="9">PSD</fullName>
    </submittedName>
</protein>
<dbReference type="InterPro" id="IPR001605">
    <property type="entry name" value="PH_dom-spectrin-type"/>
</dbReference>
<evidence type="ECO:0000313" key="10">
    <source>
        <dbReference type="Proteomes" id="UP000507470"/>
    </source>
</evidence>
<feature type="coiled-coil region" evidence="5">
    <location>
        <begin position="882"/>
        <end position="909"/>
    </location>
</feature>
<feature type="compositionally biased region" description="Basic and acidic residues" evidence="6">
    <location>
        <begin position="397"/>
        <end position="407"/>
    </location>
</feature>
<dbReference type="PROSITE" id="PS50003">
    <property type="entry name" value="PH_DOMAIN"/>
    <property type="match status" value="1"/>
</dbReference>
<comment type="subcellular location">
    <subcellularLocation>
        <location evidence="1">Cell membrane</location>
    </subcellularLocation>
</comment>
<feature type="compositionally biased region" description="Basic and acidic residues" evidence="6">
    <location>
        <begin position="116"/>
        <end position="126"/>
    </location>
</feature>
<reference evidence="9 10" key="1">
    <citation type="submission" date="2020-06" db="EMBL/GenBank/DDBJ databases">
        <authorList>
            <person name="Li R."/>
            <person name="Bekaert M."/>
        </authorList>
    </citation>
    <scope>NUCLEOTIDE SEQUENCE [LARGE SCALE GENOMIC DNA]</scope>
    <source>
        <strain evidence="10">wild</strain>
    </source>
</reference>
<dbReference type="FunFam" id="1.10.1000.11:FF:000002">
    <property type="entry name" value="Cytohesin 1"/>
    <property type="match status" value="1"/>
</dbReference>
<feature type="compositionally biased region" description="Low complexity" evidence="6">
    <location>
        <begin position="380"/>
        <end position="396"/>
    </location>
</feature>
<feature type="compositionally biased region" description="Low complexity" evidence="6">
    <location>
        <begin position="88"/>
        <end position="104"/>
    </location>
</feature>
<dbReference type="PROSITE" id="PS50190">
    <property type="entry name" value="SEC7"/>
    <property type="match status" value="1"/>
</dbReference>
<evidence type="ECO:0000256" key="1">
    <source>
        <dbReference type="ARBA" id="ARBA00004236"/>
    </source>
</evidence>
<dbReference type="GO" id="GO:0032012">
    <property type="term" value="P:regulation of ARF protein signal transduction"/>
    <property type="evidence" value="ECO:0007669"/>
    <property type="project" value="InterPro"/>
</dbReference>
<dbReference type="InterPro" id="IPR023394">
    <property type="entry name" value="Sec7_C_sf"/>
</dbReference>
<dbReference type="CDD" id="cd00171">
    <property type="entry name" value="Sec7"/>
    <property type="match status" value="1"/>
</dbReference>
<sequence>MVDRSPHGLSRIPVPVKTTNVVQNGSLELKTSDQNVNGNLESNFEVENGNISKEENGKKDKGFETFLMTGDMIIRTTASPKSRRDASSRNASDSSDSCVAADMDAPSHYSNDLIEDSPKLDKKFQRSAESGFEDQGQLSASSTLELQSSNKNGETKSAPSLSNTGCDVMSQSQSSAASSSISSVSSDMKSDISEQTVILNEGDSGLISPHEEDVKGQENLNDNMKFIDNENSDDDGSQKPVKVEKSEKSKIVTSKSAEKIVLDKTGHQQYVRPSKSQELKSDGEFAIVDIDIDDNMAYSLDQIPQHGSQSIEIIDDQVSRSLHNSPEHRSSDKAFIPGFINIDMKKGRGVQNDDFALKTDNLNEYNNSQWPSSSEHYNGSPQDISNQSPDSSISSNRSDRDSFDPSRDPNLLEYQPPSTSVDRPSAQRLAKRLYQLDGFRKSDVSRHLSKKNDFSTLVAEEYLKLFSFGDCTLDYALREFLQQFCLSGETQERERVLAHFSRRYCECNTGIYNSEDSCHTLTCAIMLLNTDLHGSNIGKRMTCSEFIDNLAELNDGENFPKELLKTLYQNIKHEPFEWALDNPEEETNHVEEKMAPVSATMPQSAIGHNPYLDVPDPNHATEFKHGYVMRKCCKEPDKKKTPLGKRGWKMFYASLQDMVLYLYKDQHMMKKGQLPEGTQNAIRVHHSLAIRAADYTKKQHVFRLQTADWAIFLFQTSDSKELQDWIDTINFVFICCSDSKELQDWIDTINFVFICCSDSKELQDWTDTINFVFIGYSDSKELQAWIDTINLVFICYSDSKELQDWIDTINFVFICCSDSKELQDWIDTINFVFICCSDSKELQDWIDTINFVSATLSAPALSGGVGSQRKFQRPLLPATYTRFNLREQLAKHKEKTEELEQELKDHRQYPPDKGAKTRIIADYIEKESFLEYELKRYKTYVYLIQSRLATYPELEPSLVETVIGEDDESVTVGRPSRQHPVQRSLSDRVESTTPQNFDDYISQENAVTYL</sequence>
<evidence type="ECO:0000313" key="9">
    <source>
        <dbReference type="EMBL" id="CAC5409397.1"/>
    </source>
</evidence>
<dbReference type="SMART" id="SM00233">
    <property type="entry name" value="PH"/>
    <property type="match status" value="1"/>
</dbReference>
<evidence type="ECO:0000256" key="3">
    <source>
        <dbReference type="ARBA" id="ARBA00022658"/>
    </source>
</evidence>
<dbReference type="InterPro" id="IPR000904">
    <property type="entry name" value="Sec7_dom"/>
</dbReference>
<dbReference type="Pfam" id="PF01369">
    <property type="entry name" value="Sec7"/>
    <property type="match status" value="1"/>
</dbReference>
<dbReference type="SUPFAM" id="SSF50729">
    <property type="entry name" value="PH domain-like"/>
    <property type="match status" value="1"/>
</dbReference>
<dbReference type="PANTHER" id="PTHR10663">
    <property type="entry name" value="GUANYL-NUCLEOTIDE EXCHANGE FACTOR"/>
    <property type="match status" value="1"/>
</dbReference>
<dbReference type="GO" id="GO:0005543">
    <property type="term" value="F:phospholipid binding"/>
    <property type="evidence" value="ECO:0007669"/>
    <property type="project" value="InterPro"/>
</dbReference>
<evidence type="ECO:0000256" key="6">
    <source>
        <dbReference type="SAM" id="MobiDB-lite"/>
    </source>
</evidence>
<dbReference type="SMART" id="SM00222">
    <property type="entry name" value="Sec7"/>
    <property type="match status" value="1"/>
</dbReference>
<evidence type="ECO:0000259" key="7">
    <source>
        <dbReference type="PROSITE" id="PS50003"/>
    </source>
</evidence>
<dbReference type="InterPro" id="IPR041681">
    <property type="entry name" value="PH_9"/>
</dbReference>
<feature type="compositionally biased region" description="Polar residues" evidence="6">
    <location>
        <begin position="366"/>
        <end position="379"/>
    </location>
</feature>
<accession>A0A6J8DNS5</accession>
<organism evidence="9 10">
    <name type="scientific">Mytilus coruscus</name>
    <name type="common">Sea mussel</name>
    <dbReference type="NCBI Taxonomy" id="42192"/>
    <lineage>
        <taxon>Eukaryota</taxon>
        <taxon>Metazoa</taxon>
        <taxon>Spiralia</taxon>
        <taxon>Lophotrochozoa</taxon>
        <taxon>Mollusca</taxon>
        <taxon>Bivalvia</taxon>
        <taxon>Autobranchia</taxon>
        <taxon>Pteriomorphia</taxon>
        <taxon>Mytilida</taxon>
        <taxon>Mytiloidea</taxon>
        <taxon>Mytilidae</taxon>
        <taxon>Mytilinae</taxon>
        <taxon>Mytilus</taxon>
    </lineage>
</organism>
<keyword evidence="2" id="KW-1003">Cell membrane</keyword>
<feature type="compositionally biased region" description="Polar residues" evidence="6">
    <location>
        <begin position="136"/>
        <end position="165"/>
    </location>
</feature>
<dbReference type="PANTHER" id="PTHR10663:SF376">
    <property type="entry name" value="PH AND SEC7 DOMAIN-CONTAINING PROTEIN"/>
    <property type="match status" value="1"/>
</dbReference>
<dbReference type="Proteomes" id="UP000507470">
    <property type="component" value="Unassembled WGS sequence"/>
</dbReference>
<dbReference type="CDD" id="cd13295">
    <property type="entry name" value="PH_EFA6"/>
    <property type="match status" value="1"/>
</dbReference>
<feature type="region of interest" description="Disordered" evidence="6">
    <location>
        <begin position="74"/>
        <end position="192"/>
    </location>
</feature>
<dbReference type="EMBL" id="CACVKT020007641">
    <property type="protein sequence ID" value="CAC5409397.1"/>
    <property type="molecule type" value="Genomic_DNA"/>
</dbReference>